<evidence type="ECO:0000256" key="4">
    <source>
        <dbReference type="ARBA" id="ARBA00015841"/>
    </source>
</evidence>
<name>A0A8C9U5X9_SCLFO</name>
<reference evidence="22" key="2">
    <citation type="submission" date="2025-08" db="UniProtKB">
        <authorList>
            <consortium name="Ensembl"/>
        </authorList>
    </citation>
    <scope>IDENTIFICATION</scope>
</reference>
<evidence type="ECO:0000256" key="6">
    <source>
        <dbReference type="ARBA" id="ARBA00022676"/>
    </source>
</evidence>
<evidence type="ECO:0000256" key="17">
    <source>
        <dbReference type="ARBA" id="ARBA00056362"/>
    </source>
</evidence>
<evidence type="ECO:0000256" key="5">
    <source>
        <dbReference type="ARBA" id="ARBA00022553"/>
    </source>
</evidence>
<feature type="transmembrane region" description="Helical" evidence="20">
    <location>
        <begin position="35"/>
        <end position="54"/>
    </location>
</feature>
<dbReference type="Ensembl" id="ENSSFOT00015070934.1">
    <property type="protein sequence ID" value="ENSSFOP00015060504.1"/>
    <property type="gene ID" value="ENSSFOG00015023722.2"/>
</dbReference>
<dbReference type="GO" id="GO:0005789">
    <property type="term" value="C:endoplasmic reticulum membrane"/>
    <property type="evidence" value="ECO:0007669"/>
    <property type="project" value="UniProtKB-SubCell"/>
</dbReference>
<evidence type="ECO:0000256" key="1">
    <source>
        <dbReference type="ARBA" id="ARBA00004389"/>
    </source>
</evidence>
<evidence type="ECO:0000256" key="8">
    <source>
        <dbReference type="ARBA" id="ARBA00022692"/>
    </source>
</evidence>
<comment type="subcellular location">
    <subcellularLocation>
        <location evidence="1">Endoplasmic reticulum membrane</location>
        <topology evidence="1">Single-pass membrane protein</topology>
    </subcellularLocation>
</comment>
<dbReference type="GO" id="GO:0004578">
    <property type="term" value="F:chitobiosyldiphosphodolichol beta-mannosyltransferase activity"/>
    <property type="evidence" value="ECO:0007669"/>
    <property type="project" value="UniProtKB-EC"/>
</dbReference>
<feature type="signal peptide" evidence="21">
    <location>
        <begin position="1"/>
        <end position="21"/>
    </location>
</feature>
<keyword evidence="7" id="KW-0808">Transferase</keyword>
<feature type="chain" id="PRO_5034753717" description="Chitobiosyldiphosphodolichol beta-mannosyltransferase" evidence="21">
    <location>
        <begin position="22"/>
        <end position="531"/>
    </location>
</feature>
<dbReference type="Proteomes" id="UP000694397">
    <property type="component" value="Chromosome 8"/>
</dbReference>
<dbReference type="FunFam" id="3.40.50.2000:FF:000109">
    <property type="entry name" value="Chitobiosyldiphosphodolichol beta-mannosyltransferase"/>
    <property type="match status" value="1"/>
</dbReference>
<protein>
    <recommendedName>
        <fullName evidence="4">Chitobiosyldiphosphodolichol beta-mannosyltransferase</fullName>
        <ecNumber evidence="3">2.4.1.142</ecNumber>
    </recommendedName>
    <alternativeName>
        <fullName evidence="19">Asparagine-linked glycosylation protein 1 homolog</fullName>
    </alternativeName>
    <alternativeName>
        <fullName evidence="14">Beta-1,4-mannosyltransferase</fullName>
    </alternativeName>
    <alternativeName>
        <fullName evidence="15">GDP-Man:GlcNAc2-PP-dolichol mannosyltransferase</fullName>
    </alternativeName>
    <alternativeName>
        <fullName evidence="13">GDP-mannose-dolichol diphosphochitobiose mannosyltransferase</fullName>
    </alternativeName>
</protein>
<dbReference type="EC" id="2.4.1.142" evidence="3"/>
<dbReference type="GeneTree" id="ENSGT00390000008647"/>
<dbReference type="FunFam" id="3.40.50.2000:FF:000096">
    <property type="entry name" value="ALG1, chitobiosyldiphosphodolichol beta-mannosyltransferase"/>
    <property type="match status" value="1"/>
</dbReference>
<evidence type="ECO:0000256" key="9">
    <source>
        <dbReference type="ARBA" id="ARBA00022824"/>
    </source>
</evidence>
<keyword evidence="12 20" id="KW-0472">Membrane</keyword>
<dbReference type="OrthoDB" id="614844at2759"/>
<keyword evidence="9" id="KW-0256">Endoplasmic reticulum</keyword>
<keyword evidence="5" id="KW-0597">Phosphoprotein</keyword>
<organism evidence="22 23">
    <name type="scientific">Scleropages formosus</name>
    <name type="common">Asian bonytongue</name>
    <name type="synonym">Osteoglossum formosum</name>
    <dbReference type="NCBI Taxonomy" id="113540"/>
    <lineage>
        <taxon>Eukaryota</taxon>
        <taxon>Metazoa</taxon>
        <taxon>Chordata</taxon>
        <taxon>Craniata</taxon>
        <taxon>Vertebrata</taxon>
        <taxon>Euteleostomi</taxon>
        <taxon>Actinopterygii</taxon>
        <taxon>Neopterygii</taxon>
        <taxon>Teleostei</taxon>
        <taxon>Osteoglossocephala</taxon>
        <taxon>Osteoglossomorpha</taxon>
        <taxon>Osteoglossiformes</taxon>
        <taxon>Osteoglossidae</taxon>
        <taxon>Scleropages</taxon>
    </lineage>
</organism>
<evidence type="ECO:0000256" key="18">
    <source>
        <dbReference type="ARBA" id="ARBA00061237"/>
    </source>
</evidence>
<comment type="catalytic activity">
    <reaction evidence="16">
        <text>an N,N'-diacetylchitobiosyl-diphospho-di-trans,poly-cis-dolichol + GDP-alpha-D-mannose = a beta-D-Man-(1-&gt;4)-beta-D-GlcNAc-(1-&gt;4)-alpha-D-GlcNAc-diphospho-di-trans,poly-cis-dolichol + GDP + H(+)</text>
        <dbReference type="Rhea" id="RHEA:13865"/>
        <dbReference type="Rhea" id="RHEA-COMP:19510"/>
        <dbReference type="Rhea" id="RHEA-COMP:19511"/>
        <dbReference type="ChEBI" id="CHEBI:15378"/>
        <dbReference type="ChEBI" id="CHEBI:57269"/>
        <dbReference type="ChEBI" id="CHEBI:57527"/>
        <dbReference type="ChEBI" id="CHEBI:58189"/>
        <dbReference type="ChEBI" id="CHEBI:58472"/>
        <dbReference type="EC" id="2.4.1.142"/>
    </reaction>
    <physiologicalReaction direction="left-to-right" evidence="16">
        <dbReference type="Rhea" id="RHEA:13866"/>
    </physiologicalReaction>
</comment>
<comment type="similarity">
    <text evidence="18">Belongs to the glycosyltransferase group 1 family. Glycosyltransferase 33 subfamily.</text>
</comment>
<gene>
    <name evidence="22" type="primary">ALG1</name>
    <name evidence="22" type="synonym">alg1</name>
</gene>
<keyword evidence="10" id="KW-0735">Signal-anchor</keyword>
<evidence type="ECO:0000256" key="12">
    <source>
        <dbReference type="ARBA" id="ARBA00023136"/>
    </source>
</evidence>
<sequence>MADVSTALAVILLLLLVAALCSPWPPLPMDPRCCALLLPFATLFLLLLLARTWGSRRTGGASGKRACVLVLGDVGRSPRMQYHAASLARHGYSVSFVGYLGTKPHEDISGNEKIEIVPLSEVKWLSGVCVCGRMLRYPTKVVFQSLQLLWVLLRMEPLSHLLLQNPPGLPSIAISWLACALRGSRFVIDWHNYGYSILALSHGERHPIVRLAKRYEKFFGRLSGENLCVTNAMKDDLSRNWGIEATTLYDRPPALFREATPEQRHSLLVKMSKVHSPFRTSCDGSSDRDDVERTAFTERDPSTGLVTPVAGRPALLLSSTSWTEDEDFSVLLKALKAYEGFVKGGATLPSLVCVITGKGPQKEHYRRIIDSMNFTHVHICTPWLEAEDYPMLLGSADLGVCLHKSSSGLDLPMKVVDMFVGGRLRYHNAGCRRHSCETRLTTSSPSSPSLDELVKHDENGLVFQDAEELAQQLRELLWKFPQTQGRLARFRKTLRESGQQRWDESWDQTVLPLKTRPRICTENTLECLQCK</sequence>
<evidence type="ECO:0000256" key="10">
    <source>
        <dbReference type="ARBA" id="ARBA00022968"/>
    </source>
</evidence>
<evidence type="ECO:0000256" key="2">
    <source>
        <dbReference type="ARBA" id="ARBA00004922"/>
    </source>
</evidence>
<proteinExistence type="inferred from homology"/>
<evidence type="ECO:0000256" key="3">
    <source>
        <dbReference type="ARBA" id="ARBA00012611"/>
    </source>
</evidence>
<comment type="pathway">
    <text evidence="2">Protein modification; protein glycosylation.</text>
</comment>
<evidence type="ECO:0000256" key="14">
    <source>
        <dbReference type="ARBA" id="ARBA00031566"/>
    </source>
</evidence>
<evidence type="ECO:0000256" key="16">
    <source>
        <dbReference type="ARBA" id="ARBA00045071"/>
    </source>
</evidence>
<keyword evidence="8 20" id="KW-0812">Transmembrane</keyword>
<dbReference type="CDD" id="cd03816">
    <property type="entry name" value="GT33_ALG1-like"/>
    <property type="match status" value="1"/>
</dbReference>
<evidence type="ECO:0000256" key="21">
    <source>
        <dbReference type="SAM" id="SignalP"/>
    </source>
</evidence>
<dbReference type="SUPFAM" id="SSF53756">
    <property type="entry name" value="UDP-Glycosyltransferase/glycogen phosphorylase"/>
    <property type="match status" value="1"/>
</dbReference>
<evidence type="ECO:0000256" key="7">
    <source>
        <dbReference type="ARBA" id="ARBA00022679"/>
    </source>
</evidence>
<keyword evidence="21" id="KW-0732">Signal</keyword>
<evidence type="ECO:0000313" key="23">
    <source>
        <dbReference type="Proteomes" id="UP000694397"/>
    </source>
</evidence>
<accession>A0A8C9U5X9</accession>
<keyword evidence="23" id="KW-1185">Reference proteome</keyword>
<dbReference type="InterPro" id="IPR026051">
    <property type="entry name" value="ALG1-like"/>
</dbReference>
<keyword evidence="11 20" id="KW-1133">Transmembrane helix</keyword>
<evidence type="ECO:0000256" key="20">
    <source>
        <dbReference type="SAM" id="Phobius"/>
    </source>
</evidence>
<reference evidence="22 23" key="1">
    <citation type="submission" date="2019-04" db="EMBL/GenBank/DDBJ databases">
        <authorList>
            <consortium name="Wellcome Sanger Institute Data Sharing"/>
        </authorList>
    </citation>
    <scope>NUCLEOTIDE SEQUENCE [LARGE SCALE GENOMIC DNA]</scope>
</reference>
<evidence type="ECO:0000313" key="22">
    <source>
        <dbReference type="Ensembl" id="ENSSFOP00015060504.1"/>
    </source>
</evidence>
<dbReference type="PANTHER" id="PTHR13036">
    <property type="entry name" value="BETA1,4 MANNOSYLTRANSFERASE"/>
    <property type="match status" value="1"/>
</dbReference>
<dbReference type="PANTHER" id="PTHR13036:SF0">
    <property type="entry name" value="CHITOBIOSYLDIPHOSPHODOLICHOL BETA-MANNOSYLTRANSFERASE"/>
    <property type="match status" value="1"/>
</dbReference>
<comment type="function">
    <text evidence="17">Mannosyltransferase that operates in the biosynthetic pathway of dolichol-linked oligosaccharides, the glycan precursors employed in protein asparagine (N)-glycosylation. The assembly of dolichol-linked oligosaccharides begins on the cytosolic side of the endoplasmic reticulum membrane and finishes in its lumen. The sequential addition of sugars to dolichol pyrophosphate produces dolichol-linked oligosaccharides containing fourteen sugars, including two GlcNAcs, nine mannoses and three glucoses. Once assembled, the oligosaccharide is transferred from the lipid to nascent proteins by oligosaccharyltransferases. Catalyzes, on the cytoplasmic face of the endoplasmic reticulum, the addition of the first mannose residues to the dolichol-linked oligosaccharide chain, to produce Man1GlcNAc(2)-PP-dolichol core oligosaccharide. Man1GlcNAc(2)-PP-dolichol is a substrate for ALG2, the following enzyme in the biosynthetic pathway.</text>
</comment>
<evidence type="ECO:0000256" key="19">
    <source>
        <dbReference type="ARBA" id="ARBA00082785"/>
    </source>
</evidence>
<evidence type="ECO:0000256" key="15">
    <source>
        <dbReference type="ARBA" id="ARBA00033088"/>
    </source>
</evidence>
<dbReference type="AlphaFoldDB" id="A0A8C9U5X9"/>
<keyword evidence="6" id="KW-0328">Glycosyltransferase</keyword>
<dbReference type="Gene3D" id="3.40.50.2000">
    <property type="entry name" value="Glycogen Phosphorylase B"/>
    <property type="match status" value="1"/>
</dbReference>
<evidence type="ECO:0000256" key="11">
    <source>
        <dbReference type="ARBA" id="ARBA00022989"/>
    </source>
</evidence>
<evidence type="ECO:0000256" key="13">
    <source>
        <dbReference type="ARBA" id="ARBA00031434"/>
    </source>
</evidence>
<reference evidence="22" key="3">
    <citation type="submission" date="2025-09" db="UniProtKB">
        <authorList>
            <consortium name="Ensembl"/>
        </authorList>
    </citation>
    <scope>IDENTIFICATION</scope>
</reference>